<dbReference type="Gene3D" id="3.40.50.300">
    <property type="entry name" value="P-loop containing nucleotide triphosphate hydrolases"/>
    <property type="match status" value="1"/>
</dbReference>
<dbReference type="Pfam" id="PF00071">
    <property type="entry name" value="Ras"/>
    <property type="match status" value="1"/>
</dbReference>
<evidence type="ECO:0000313" key="4">
    <source>
        <dbReference type="Proteomes" id="UP000016923"/>
    </source>
</evidence>
<dbReference type="NCBIfam" id="TIGR00231">
    <property type="entry name" value="small_GTP"/>
    <property type="match status" value="1"/>
</dbReference>
<dbReference type="PANTHER" id="PTHR47977">
    <property type="entry name" value="RAS-RELATED PROTEIN RAB"/>
    <property type="match status" value="1"/>
</dbReference>
<dbReference type="SMART" id="SM00174">
    <property type="entry name" value="RHO"/>
    <property type="match status" value="1"/>
</dbReference>
<dbReference type="EMBL" id="KE148147">
    <property type="protein sequence ID" value="EPE09680.1"/>
    <property type="molecule type" value="Genomic_DNA"/>
</dbReference>
<keyword evidence="2" id="KW-0342">GTP-binding</keyword>
<accession>S3D8B5</accession>
<evidence type="ECO:0000256" key="1">
    <source>
        <dbReference type="ARBA" id="ARBA00022741"/>
    </source>
</evidence>
<dbReference type="STRING" id="1262450.S3D8B5"/>
<keyword evidence="4" id="KW-1185">Reference proteome</keyword>
<dbReference type="HOGENOM" id="CLU_041217_10_1_1"/>
<dbReference type="VEuPathDB" id="FungiDB:F503_07456"/>
<dbReference type="AlphaFoldDB" id="S3D8B5"/>
<proteinExistence type="predicted"/>
<organism evidence="3 4">
    <name type="scientific">Ophiostoma piceae (strain UAMH 11346)</name>
    <name type="common">Sap stain fungus</name>
    <dbReference type="NCBI Taxonomy" id="1262450"/>
    <lineage>
        <taxon>Eukaryota</taxon>
        <taxon>Fungi</taxon>
        <taxon>Dikarya</taxon>
        <taxon>Ascomycota</taxon>
        <taxon>Pezizomycotina</taxon>
        <taxon>Sordariomycetes</taxon>
        <taxon>Sordariomycetidae</taxon>
        <taxon>Ophiostomatales</taxon>
        <taxon>Ophiostomataceae</taxon>
        <taxon>Ophiostoma</taxon>
    </lineage>
</organism>
<dbReference type="eggNOG" id="KOG0080">
    <property type="taxonomic scope" value="Eukaryota"/>
</dbReference>
<dbReference type="Proteomes" id="UP000016923">
    <property type="component" value="Unassembled WGS sequence"/>
</dbReference>
<dbReference type="PROSITE" id="PS51421">
    <property type="entry name" value="RAS"/>
    <property type="match status" value="1"/>
</dbReference>
<protein>
    <submittedName>
        <fullName evidence="3">Rab18-family small gtpase</fullName>
    </submittedName>
</protein>
<sequence>MSDPVLKILIIGPSNVGKSALLKRYCDDDFDADDAEATIGIDFRVKRLSVRGRTYRINLFDTAGQERFRTLSTSYYRGAHGIVFVYDLTNRATFAHMDTYFAEAEANTGTASSASAPPCQMCLVGAKLDRAATSRAVTAEEGLALARKYYDGDGAPLFFETSARTGDSVREPFVELVDRIVSSGALIAAPRKTADAVSLQPSDGAGGYLPSCAC</sequence>
<dbReference type="SMART" id="SM00175">
    <property type="entry name" value="RAB"/>
    <property type="match status" value="1"/>
</dbReference>
<keyword evidence="1" id="KW-0547">Nucleotide-binding</keyword>
<gene>
    <name evidence="3" type="ORF">F503_07456</name>
</gene>
<dbReference type="GO" id="GO:0003924">
    <property type="term" value="F:GTPase activity"/>
    <property type="evidence" value="ECO:0007669"/>
    <property type="project" value="InterPro"/>
</dbReference>
<dbReference type="InterPro" id="IPR001806">
    <property type="entry name" value="Small_GTPase"/>
</dbReference>
<dbReference type="OMA" id="IRYCDDQ"/>
<reference evidence="3 4" key="1">
    <citation type="journal article" date="2013" name="BMC Genomics">
        <title>The genome and transcriptome of the pine saprophyte Ophiostoma piceae, and a comparison with the bark beetle-associated pine pathogen Grosmannia clavigera.</title>
        <authorList>
            <person name="Haridas S."/>
            <person name="Wang Y."/>
            <person name="Lim L."/>
            <person name="Massoumi Alamouti S."/>
            <person name="Jackman S."/>
            <person name="Docking R."/>
            <person name="Robertson G."/>
            <person name="Birol I."/>
            <person name="Bohlmann J."/>
            <person name="Breuil C."/>
        </authorList>
    </citation>
    <scope>NUCLEOTIDE SEQUENCE [LARGE SCALE GENOMIC DNA]</scope>
    <source>
        <strain evidence="3 4">UAMH 11346</strain>
    </source>
</reference>
<dbReference type="InterPro" id="IPR027417">
    <property type="entry name" value="P-loop_NTPase"/>
</dbReference>
<dbReference type="FunFam" id="3.40.50.300:FF:001447">
    <property type="entry name" value="Ras-related protein Rab-1B"/>
    <property type="match status" value="1"/>
</dbReference>
<dbReference type="GO" id="GO:0005525">
    <property type="term" value="F:GTP binding"/>
    <property type="evidence" value="ECO:0007669"/>
    <property type="project" value="UniProtKB-KW"/>
</dbReference>
<evidence type="ECO:0000313" key="3">
    <source>
        <dbReference type="EMBL" id="EPE09680.1"/>
    </source>
</evidence>
<dbReference type="InterPro" id="IPR050227">
    <property type="entry name" value="Rab"/>
</dbReference>
<dbReference type="PROSITE" id="PS51419">
    <property type="entry name" value="RAB"/>
    <property type="match status" value="1"/>
</dbReference>
<evidence type="ECO:0000256" key="2">
    <source>
        <dbReference type="ARBA" id="ARBA00023134"/>
    </source>
</evidence>
<dbReference type="PRINTS" id="PR00449">
    <property type="entry name" value="RASTRNSFRMNG"/>
</dbReference>
<dbReference type="InterPro" id="IPR005225">
    <property type="entry name" value="Small_GTP-bd"/>
</dbReference>
<name>S3D8B5_OPHP1</name>
<dbReference type="OrthoDB" id="9989112at2759"/>
<dbReference type="SMART" id="SM00173">
    <property type="entry name" value="RAS"/>
    <property type="match status" value="1"/>
</dbReference>
<dbReference type="SUPFAM" id="SSF52540">
    <property type="entry name" value="P-loop containing nucleoside triphosphate hydrolases"/>
    <property type="match status" value="1"/>
</dbReference>